<name>A0ABS9DRH9_9PROT</name>
<feature type="non-terminal residue" evidence="1">
    <location>
        <position position="1"/>
    </location>
</feature>
<gene>
    <name evidence="1" type="ORF">L2A60_01450</name>
</gene>
<comment type="caution">
    <text evidence="1">The sequence shown here is derived from an EMBL/GenBank/DDBJ whole genome shotgun (WGS) entry which is preliminary data.</text>
</comment>
<dbReference type="EMBL" id="JAKGBZ010000001">
    <property type="protein sequence ID" value="MCF3945349.1"/>
    <property type="molecule type" value="Genomic_DNA"/>
</dbReference>
<reference evidence="1 2" key="1">
    <citation type="submission" date="2022-01" db="EMBL/GenBank/DDBJ databases">
        <authorList>
            <person name="Won M."/>
            <person name="Kim S.-J."/>
            <person name="Kwon S.-W."/>
        </authorList>
    </citation>
    <scope>NUCLEOTIDE SEQUENCE [LARGE SCALE GENOMIC DNA]</scope>
    <source>
        <strain evidence="1 2">KCTC 23505</strain>
    </source>
</reference>
<dbReference type="Proteomes" id="UP001521209">
    <property type="component" value="Unassembled WGS sequence"/>
</dbReference>
<dbReference type="RefSeq" id="WP_235702581.1">
    <property type="nucleotide sequence ID" value="NZ_JAKGBZ010000001.1"/>
</dbReference>
<evidence type="ECO:0000313" key="2">
    <source>
        <dbReference type="Proteomes" id="UP001521209"/>
    </source>
</evidence>
<keyword evidence="2" id="KW-1185">Reference proteome</keyword>
<sequence>RTTPVAASNLEQHLMNSHRSTYKNSIWQHGDMRAGRQRLFDKAGVRPFSQRNQYNRTLQGPTYNDRHDITGLKQISQVEIAATQLAKIRCQAPSQRQLSP</sequence>
<proteinExistence type="predicted"/>
<organism evidence="1 2">
    <name type="scientific">Acidiphilium iwatense</name>
    <dbReference type="NCBI Taxonomy" id="768198"/>
    <lineage>
        <taxon>Bacteria</taxon>
        <taxon>Pseudomonadati</taxon>
        <taxon>Pseudomonadota</taxon>
        <taxon>Alphaproteobacteria</taxon>
        <taxon>Acetobacterales</taxon>
        <taxon>Acidocellaceae</taxon>
        <taxon>Acidiphilium</taxon>
    </lineage>
</organism>
<evidence type="ECO:0000313" key="1">
    <source>
        <dbReference type="EMBL" id="MCF3945349.1"/>
    </source>
</evidence>
<accession>A0ABS9DRH9</accession>
<protein>
    <submittedName>
        <fullName evidence="1">Uncharacterized protein</fullName>
    </submittedName>
</protein>